<dbReference type="Pfam" id="PF11495">
    <property type="entry name" value="Regulator_TrmB"/>
    <property type="match status" value="1"/>
</dbReference>
<evidence type="ECO:0000259" key="3">
    <source>
        <dbReference type="Pfam" id="PF01978"/>
    </source>
</evidence>
<dbReference type="Gene3D" id="2.30.30.690">
    <property type="match status" value="1"/>
</dbReference>
<proteinExistence type="inferred from homology"/>
<protein>
    <submittedName>
        <fullName evidence="5">TrmB family transcriptional regulator</fullName>
    </submittedName>
</protein>
<evidence type="ECO:0000256" key="2">
    <source>
        <dbReference type="SAM" id="Coils"/>
    </source>
</evidence>
<dbReference type="KEGG" id="hsn:DV733_10545"/>
<keyword evidence="2" id="KW-0175">Coiled coil</keyword>
<dbReference type="STRING" id="1457250.GCA_000755225_00788"/>
<dbReference type="InterPro" id="IPR002831">
    <property type="entry name" value="Tscrpt_reg_TrmB_N"/>
</dbReference>
<dbReference type="Pfam" id="PF01978">
    <property type="entry name" value="TrmB"/>
    <property type="match status" value="1"/>
</dbReference>
<evidence type="ECO:0000313" key="6">
    <source>
        <dbReference type="Proteomes" id="UP000296706"/>
    </source>
</evidence>
<feature type="domain" description="Transcription regulator TrmB N-terminal" evidence="3">
    <location>
        <begin position="10"/>
        <end position="77"/>
    </location>
</feature>
<accession>A0A4D6HEQ0</accession>
<evidence type="ECO:0000313" key="5">
    <source>
        <dbReference type="EMBL" id="QCC51648.1"/>
    </source>
</evidence>
<sequence length="359" mass="39898">MNESTLTTVLEDAGLSPYQAEAYVTVLELGSASATDVADKSGVPDPRIYDVLRDLEQRGYVETYEQDSLHVRAYSPESVLEDLRGRAERFEDAAKEIEGLWESPEIDSHTVSLVKRIDTVLDKAEAKIRAAENQVLVAVSQSQYVRLRDALQDAHDRGVHVRLAIYAEDSSNHSLPPESEFRTVATEVRHRSIPMPLIVLVDRTATCFAPHNLSTNRYGIIVEDRTHAYVFHWFFMAGLWESTEPLFTDEGESVPRTYVNIRNCIRDIAPLLEDGATITATIQGINVESGAEVTLEGEIVDIDYPSLEDAGRDSLFSYLGGQATIIVETDEGVSKVGGWGAVIEDYEATRIVIEDVSYE</sequence>
<dbReference type="GeneID" id="39848306"/>
<evidence type="ECO:0000256" key="1">
    <source>
        <dbReference type="ARBA" id="ARBA00007287"/>
    </source>
</evidence>
<keyword evidence="6" id="KW-1185">Reference proteome</keyword>
<dbReference type="CDD" id="cd09124">
    <property type="entry name" value="PLDc_like_TrmB_middle"/>
    <property type="match status" value="1"/>
</dbReference>
<dbReference type="InterPro" id="IPR036390">
    <property type="entry name" value="WH_DNA-bd_sf"/>
</dbReference>
<dbReference type="OrthoDB" id="96194at2157"/>
<dbReference type="InterPro" id="IPR021586">
    <property type="entry name" value="Tscrpt_reg_TrmB_C"/>
</dbReference>
<reference evidence="5 6" key="1">
    <citation type="journal article" date="2019" name="Nat. Commun.">
        <title>A new type of DNA phosphorothioation-based antiviral system in archaea.</title>
        <authorList>
            <person name="Xiong L."/>
            <person name="Liu S."/>
            <person name="Chen S."/>
            <person name="Xiao Y."/>
            <person name="Zhu B."/>
            <person name="Gao Y."/>
            <person name="Zhang Y."/>
            <person name="Chen B."/>
            <person name="Luo J."/>
            <person name="Deng Z."/>
            <person name="Chen X."/>
            <person name="Wang L."/>
            <person name="Chen S."/>
        </authorList>
    </citation>
    <scope>NUCLEOTIDE SEQUENCE [LARGE SCALE GENOMIC DNA]</scope>
    <source>
        <strain evidence="5 6">CBA1105</strain>
    </source>
</reference>
<dbReference type="Proteomes" id="UP000296706">
    <property type="component" value="Chromosome"/>
</dbReference>
<organism evidence="5 6">
    <name type="scientific">Halapricum salinum</name>
    <dbReference type="NCBI Taxonomy" id="1457250"/>
    <lineage>
        <taxon>Archaea</taxon>
        <taxon>Methanobacteriati</taxon>
        <taxon>Methanobacteriota</taxon>
        <taxon>Stenosarchaea group</taxon>
        <taxon>Halobacteria</taxon>
        <taxon>Halobacteriales</taxon>
        <taxon>Haloarculaceae</taxon>
        <taxon>Halapricum</taxon>
    </lineage>
</organism>
<dbReference type="EMBL" id="CP031310">
    <property type="protein sequence ID" value="QCC51648.1"/>
    <property type="molecule type" value="Genomic_DNA"/>
</dbReference>
<dbReference type="Gene3D" id="1.10.10.10">
    <property type="entry name" value="Winged helix-like DNA-binding domain superfamily/Winged helix DNA-binding domain"/>
    <property type="match status" value="1"/>
</dbReference>
<dbReference type="PANTHER" id="PTHR34293:SF1">
    <property type="entry name" value="HTH-TYPE TRANSCRIPTIONAL REGULATOR TRMBL2"/>
    <property type="match status" value="1"/>
</dbReference>
<dbReference type="AlphaFoldDB" id="A0A4D6HEQ0"/>
<evidence type="ECO:0000259" key="4">
    <source>
        <dbReference type="Pfam" id="PF11495"/>
    </source>
</evidence>
<feature type="domain" description="Transcription regulator TrmB C-terminal" evidence="4">
    <location>
        <begin position="111"/>
        <end position="354"/>
    </location>
</feature>
<dbReference type="SUPFAM" id="SSF159071">
    <property type="entry name" value="TrmB C-terminal domain-like"/>
    <property type="match status" value="1"/>
</dbReference>
<dbReference type="PANTHER" id="PTHR34293">
    <property type="entry name" value="HTH-TYPE TRANSCRIPTIONAL REGULATOR TRMBL2"/>
    <property type="match status" value="1"/>
</dbReference>
<dbReference type="InterPro" id="IPR051797">
    <property type="entry name" value="TrmB-like"/>
</dbReference>
<dbReference type="Gene3D" id="3.30.870.10">
    <property type="entry name" value="Endonuclease Chain A"/>
    <property type="match status" value="1"/>
</dbReference>
<comment type="similarity">
    <text evidence="1">Belongs to the transcriptional regulator TrmB family.</text>
</comment>
<name>A0A4D6HEQ0_9EURY</name>
<dbReference type="SUPFAM" id="SSF46785">
    <property type="entry name" value="Winged helix' DNA-binding domain"/>
    <property type="match status" value="1"/>
</dbReference>
<dbReference type="RefSeq" id="WP_049994739.1">
    <property type="nucleotide sequence ID" value="NZ_CP031310.1"/>
</dbReference>
<feature type="coiled-coil region" evidence="2">
    <location>
        <begin position="80"/>
        <end position="141"/>
    </location>
</feature>
<dbReference type="InterPro" id="IPR036388">
    <property type="entry name" value="WH-like_DNA-bd_sf"/>
</dbReference>
<gene>
    <name evidence="5" type="ORF">DV733_10545</name>
</gene>